<dbReference type="InterPro" id="IPR029052">
    <property type="entry name" value="Metallo-depent_PP-like"/>
</dbReference>
<evidence type="ECO:0000256" key="1">
    <source>
        <dbReference type="SAM" id="Phobius"/>
    </source>
</evidence>
<keyword evidence="1" id="KW-0472">Membrane</keyword>
<dbReference type="PANTHER" id="PTHR31302">
    <property type="entry name" value="TRANSMEMBRANE PROTEIN WITH METALLOPHOSPHOESTERASE DOMAIN-RELATED"/>
    <property type="match status" value="1"/>
</dbReference>
<dbReference type="Proteomes" id="UP001597040">
    <property type="component" value="Unassembled WGS sequence"/>
</dbReference>
<dbReference type="Pfam" id="PF00149">
    <property type="entry name" value="Metallophos"/>
    <property type="match status" value="1"/>
</dbReference>
<dbReference type="EMBL" id="JBHTKJ010000037">
    <property type="protein sequence ID" value="MFD1039507.1"/>
    <property type="molecule type" value="Genomic_DNA"/>
</dbReference>
<keyword evidence="1" id="KW-0812">Transmembrane</keyword>
<feature type="transmembrane region" description="Helical" evidence="1">
    <location>
        <begin position="5"/>
        <end position="24"/>
    </location>
</feature>
<evidence type="ECO:0000259" key="2">
    <source>
        <dbReference type="Pfam" id="PF00149"/>
    </source>
</evidence>
<dbReference type="PANTHER" id="PTHR31302:SF32">
    <property type="entry name" value="PHOSPHOESTERASE"/>
    <property type="match status" value="1"/>
</dbReference>
<proteinExistence type="predicted"/>
<protein>
    <submittedName>
        <fullName evidence="3">Metallophosphoesterase</fullName>
    </submittedName>
</protein>
<sequence length="259" mass="29832">MRVIYVIIIIVALISFIFYMVYLAHHDTIKCQTIVDNQLPYAFHKFRLFFISDIHRRKISLKTLQSINEKIDIVIIGGDLMEKGVSFERVRENIVKLKQWKVPVYFIWGNNDYEAHPEDLYDILRDEGVIQLANSAINIKKDNQVMSIAGLDCCRYSEARIDMAMNEAEGSYIVLVTHDPSSFYDLNPSSQQQINTVLAGHTHGGQIRILGMGMYQKGGLKLYNQTNVLVSEGYGYTRLPLRLETKAECHVLTFKNYEE</sequence>
<dbReference type="Gene3D" id="3.60.21.10">
    <property type="match status" value="1"/>
</dbReference>
<evidence type="ECO:0000313" key="4">
    <source>
        <dbReference type="Proteomes" id="UP001597040"/>
    </source>
</evidence>
<dbReference type="InterPro" id="IPR051158">
    <property type="entry name" value="Metallophosphoesterase_sf"/>
</dbReference>
<dbReference type="InterPro" id="IPR004843">
    <property type="entry name" value="Calcineurin-like_PHP"/>
</dbReference>
<feature type="domain" description="Calcineurin-like phosphoesterase" evidence="2">
    <location>
        <begin position="47"/>
        <end position="204"/>
    </location>
</feature>
<evidence type="ECO:0000313" key="3">
    <source>
        <dbReference type="EMBL" id="MFD1039507.1"/>
    </source>
</evidence>
<dbReference type="SUPFAM" id="SSF56300">
    <property type="entry name" value="Metallo-dependent phosphatases"/>
    <property type="match status" value="1"/>
</dbReference>
<name>A0ABW3LN92_9BACI</name>
<gene>
    <name evidence="3" type="ORF">ACFQ3N_14045</name>
</gene>
<keyword evidence="4" id="KW-1185">Reference proteome</keyword>
<keyword evidence="1" id="KW-1133">Transmembrane helix</keyword>
<accession>A0ABW3LN92</accession>
<comment type="caution">
    <text evidence="3">The sequence shown here is derived from an EMBL/GenBank/DDBJ whole genome shotgun (WGS) entry which is preliminary data.</text>
</comment>
<organism evidence="3 4">
    <name type="scientific">Virgibacillus byunsanensis</name>
    <dbReference type="NCBI Taxonomy" id="570945"/>
    <lineage>
        <taxon>Bacteria</taxon>
        <taxon>Bacillati</taxon>
        <taxon>Bacillota</taxon>
        <taxon>Bacilli</taxon>
        <taxon>Bacillales</taxon>
        <taxon>Bacillaceae</taxon>
        <taxon>Virgibacillus</taxon>
    </lineage>
</organism>
<dbReference type="RefSeq" id="WP_390363167.1">
    <property type="nucleotide sequence ID" value="NZ_JBHTKJ010000037.1"/>
</dbReference>
<reference evidence="4" key="1">
    <citation type="journal article" date="2019" name="Int. J. Syst. Evol. Microbiol.">
        <title>The Global Catalogue of Microorganisms (GCM) 10K type strain sequencing project: providing services to taxonomists for standard genome sequencing and annotation.</title>
        <authorList>
            <consortium name="The Broad Institute Genomics Platform"/>
            <consortium name="The Broad Institute Genome Sequencing Center for Infectious Disease"/>
            <person name="Wu L."/>
            <person name="Ma J."/>
        </authorList>
    </citation>
    <scope>NUCLEOTIDE SEQUENCE [LARGE SCALE GENOMIC DNA]</scope>
    <source>
        <strain evidence="4">CCUG 56754</strain>
    </source>
</reference>